<evidence type="ECO:0000256" key="5">
    <source>
        <dbReference type="ARBA" id="ARBA00022490"/>
    </source>
</evidence>
<dbReference type="Pfam" id="PF13087">
    <property type="entry name" value="AAA_12"/>
    <property type="match status" value="1"/>
</dbReference>
<dbReference type="Pfam" id="PF13086">
    <property type="entry name" value="AAA_11"/>
    <property type="match status" value="1"/>
</dbReference>
<dbReference type="GO" id="GO:0005634">
    <property type="term" value="C:nucleus"/>
    <property type="evidence" value="ECO:0007669"/>
    <property type="project" value="UniProtKB-SubCell"/>
</dbReference>
<proteinExistence type="inferred from homology"/>
<protein>
    <recommendedName>
        <fullName evidence="4">DNA helicase</fullName>
        <ecNumber evidence="4">3.6.4.12</ecNumber>
    </recommendedName>
</protein>
<keyword evidence="8" id="KW-0347">Helicase</keyword>
<accession>A0A427YD59</accession>
<evidence type="ECO:0000256" key="1">
    <source>
        <dbReference type="ARBA" id="ARBA00004123"/>
    </source>
</evidence>
<evidence type="ECO:0000256" key="12">
    <source>
        <dbReference type="SAM" id="MobiDB-lite"/>
    </source>
</evidence>
<evidence type="ECO:0000256" key="7">
    <source>
        <dbReference type="ARBA" id="ARBA00022801"/>
    </source>
</evidence>
<dbReference type="Pfam" id="PF21138">
    <property type="entry name" value="SMUBP-2_HCS1_1B"/>
    <property type="match status" value="1"/>
</dbReference>
<dbReference type="SMART" id="SM00382">
    <property type="entry name" value="AAA"/>
    <property type="match status" value="1"/>
</dbReference>
<keyword evidence="5" id="KW-0963">Cytoplasm</keyword>
<dbReference type="Proteomes" id="UP000279259">
    <property type="component" value="Unassembled WGS sequence"/>
</dbReference>
<comment type="catalytic activity">
    <reaction evidence="11">
        <text>ATP + H2O = ADP + phosphate + H(+)</text>
        <dbReference type="Rhea" id="RHEA:13065"/>
        <dbReference type="ChEBI" id="CHEBI:15377"/>
        <dbReference type="ChEBI" id="CHEBI:15378"/>
        <dbReference type="ChEBI" id="CHEBI:30616"/>
        <dbReference type="ChEBI" id="CHEBI:43474"/>
        <dbReference type="ChEBI" id="CHEBI:456216"/>
        <dbReference type="EC" id="3.6.4.12"/>
    </reaction>
    <physiologicalReaction direction="left-to-right" evidence="11">
        <dbReference type="Rhea" id="RHEA:13066"/>
    </physiologicalReaction>
</comment>
<keyword evidence="10" id="KW-0539">Nucleus</keyword>
<comment type="caution">
    <text evidence="15">The sequence shown here is derived from an EMBL/GenBank/DDBJ whole genome shotgun (WGS) entry which is preliminary data.</text>
</comment>
<evidence type="ECO:0000256" key="4">
    <source>
        <dbReference type="ARBA" id="ARBA00012551"/>
    </source>
</evidence>
<dbReference type="PANTHER" id="PTHR43788:SF8">
    <property type="entry name" value="DNA-BINDING PROTEIN SMUBP-2"/>
    <property type="match status" value="1"/>
</dbReference>
<evidence type="ECO:0000256" key="6">
    <source>
        <dbReference type="ARBA" id="ARBA00022741"/>
    </source>
</evidence>
<dbReference type="InterPro" id="IPR003593">
    <property type="entry name" value="AAA+_ATPase"/>
</dbReference>
<dbReference type="InterPro" id="IPR047187">
    <property type="entry name" value="SF1_C_Upf1"/>
</dbReference>
<dbReference type="InterPro" id="IPR041679">
    <property type="entry name" value="DNA2/NAM7-like_C"/>
</dbReference>
<evidence type="ECO:0000259" key="13">
    <source>
        <dbReference type="SMART" id="SM00382"/>
    </source>
</evidence>
<dbReference type="InterPro" id="IPR014001">
    <property type="entry name" value="Helicase_ATP-bd"/>
</dbReference>
<evidence type="ECO:0000256" key="9">
    <source>
        <dbReference type="ARBA" id="ARBA00022840"/>
    </source>
</evidence>
<dbReference type="GO" id="GO:0016787">
    <property type="term" value="F:hydrolase activity"/>
    <property type="evidence" value="ECO:0007669"/>
    <property type="project" value="UniProtKB-KW"/>
</dbReference>
<feature type="region of interest" description="Disordered" evidence="12">
    <location>
        <begin position="540"/>
        <end position="578"/>
    </location>
</feature>
<dbReference type="InterPro" id="IPR050534">
    <property type="entry name" value="Coronavir_polyprotein_1ab"/>
</dbReference>
<dbReference type="PANTHER" id="PTHR43788">
    <property type="entry name" value="DNA2/NAM7 HELICASE FAMILY MEMBER"/>
    <property type="match status" value="1"/>
</dbReference>
<dbReference type="GO" id="GO:0005737">
    <property type="term" value="C:cytoplasm"/>
    <property type="evidence" value="ECO:0007669"/>
    <property type="project" value="UniProtKB-SubCell"/>
</dbReference>
<dbReference type="CDD" id="cd18808">
    <property type="entry name" value="SF1_C_Upf1"/>
    <property type="match status" value="1"/>
</dbReference>
<dbReference type="InterPro" id="IPR048761">
    <property type="entry name" value="SMUBP-2_HCS1_1B"/>
</dbReference>
<keyword evidence="6" id="KW-0547">Nucleotide-binding</keyword>
<reference evidence="15 16" key="1">
    <citation type="submission" date="2018-11" db="EMBL/GenBank/DDBJ databases">
        <title>Genome sequence of Saitozyma podzolica DSM 27192.</title>
        <authorList>
            <person name="Aliyu H."/>
            <person name="Gorte O."/>
            <person name="Ochsenreither K."/>
        </authorList>
    </citation>
    <scope>NUCLEOTIDE SEQUENCE [LARGE SCALE GENOMIC DNA]</scope>
    <source>
        <strain evidence="15 16">DSM 27192</strain>
    </source>
</reference>
<evidence type="ECO:0000256" key="11">
    <source>
        <dbReference type="ARBA" id="ARBA00048432"/>
    </source>
</evidence>
<dbReference type="InterPro" id="IPR027417">
    <property type="entry name" value="P-loop_NTPase"/>
</dbReference>
<evidence type="ECO:0000256" key="10">
    <source>
        <dbReference type="ARBA" id="ARBA00023242"/>
    </source>
</evidence>
<dbReference type="AlphaFoldDB" id="A0A427YD59"/>
<dbReference type="SMART" id="SM00487">
    <property type="entry name" value="DEXDc"/>
    <property type="match status" value="1"/>
</dbReference>
<feature type="domain" description="Helicase ATP-binding" evidence="14">
    <location>
        <begin position="255"/>
        <end position="504"/>
    </location>
</feature>
<organism evidence="15 16">
    <name type="scientific">Saitozyma podzolica</name>
    <dbReference type="NCBI Taxonomy" id="1890683"/>
    <lineage>
        <taxon>Eukaryota</taxon>
        <taxon>Fungi</taxon>
        <taxon>Dikarya</taxon>
        <taxon>Basidiomycota</taxon>
        <taxon>Agaricomycotina</taxon>
        <taxon>Tremellomycetes</taxon>
        <taxon>Tremellales</taxon>
        <taxon>Trimorphomycetaceae</taxon>
        <taxon>Saitozyma</taxon>
    </lineage>
</organism>
<evidence type="ECO:0000256" key="8">
    <source>
        <dbReference type="ARBA" id="ARBA00022806"/>
    </source>
</evidence>
<dbReference type="EC" id="3.6.4.12" evidence="4"/>
<keyword evidence="16" id="KW-1185">Reference proteome</keyword>
<sequence length="825" mass="89878">MTPAPLLHPTLPSEADLTVFLDRHEHLLSLERSADEEQTRLLNSNCSPRLLEQRGLALGGLGVGGISIGLGGKNLIELVRPLAYHTSVTLPPHTFRNGDPVRIEAHVTSQKGKGKKKAEDEDGAVEGIVYRACYIHLSDPSPEAESLRVQQLTGQVSADKVVVAVDGAKDVDLPERLRLLKLANSVTFDRMERTLTHLRRLVLPSDTGPSPSAINLPLINSLLGIQEPTWRRQIPPTITQLANNPTATSGEIEWLGENLNPSQKEAIEFCLAAEQVACIHGPPGTGKTHTLIELIFQLLLRPSSSSSNTPPRILITTPSNLALDNILLRLHALCAAPPFSDILPAILRLGHPTRVHRDLVGATLDYRAANGEEGELLRDVGKEIEGHLGDLGRKRGEKGAVKGRERGKRWEEVRELRKEYRQREGKVVTNVVGRAQVVLATCHSAGSRQLNNVQFDVAIVDEATQAVEAVCWVPILKAKRLILAGDPQQLPPTILSRESKVKVQTKSSDQDKSESKSATAAATTASNVVKDNIAAGADTVTEANADDESDTLDRDPVDPTAGALSKLSVKSQSRPRLRPPRTLETTLFDRLESLYGEGIKRVLKVQYRMNERIASFPSSELYDGALISAESVAQRTLRSLPTIGHPESEDAKDTLDPTVVFFDTNGCEFYERTEGEEEAGKQRGVSEGSKSNENEAEVVVAWARKLISLGVPPGDIAVVTPYQSQVSLISSLIHDTYPEMTIGSVDGLQGQEREAIILSLVRSNAKAEVGFLGEYRRLNVAMTRAKRQLCVVGDSGTVGKGSKYLNAWVGWLEENADVRWAGDEV</sequence>
<gene>
    <name evidence="15" type="ORF">EHS25_002664</name>
</gene>
<feature type="region of interest" description="Disordered" evidence="12">
    <location>
        <begin position="499"/>
        <end position="523"/>
    </location>
</feature>
<dbReference type="Gene3D" id="3.40.50.300">
    <property type="entry name" value="P-loop containing nucleotide triphosphate hydrolases"/>
    <property type="match status" value="2"/>
</dbReference>
<evidence type="ECO:0000256" key="3">
    <source>
        <dbReference type="ARBA" id="ARBA00007913"/>
    </source>
</evidence>
<dbReference type="EMBL" id="RSCD01000015">
    <property type="protein sequence ID" value="RSH89002.1"/>
    <property type="molecule type" value="Genomic_DNA"/>
</dbReference>
<evidence type="ECO:0000259" key="14">
    <source>
        <dbReference type="SMART" id="SM00487"/>
    </source>
</evidence>
<feature type="domain" description="AAA+ ATPase" evidence="13">
    <location>
        <begin position="273"/>
        <end position="509"/>
    </location>
</feature>
<name>A0A427YD59_9TREE</name>
<evidence type="ECO:0000313" key="16">
    <source>
        <dbReference type="Proteomes" id="UP000279259"/>
    </source>
</evidence>
<dbReference type="OrthoDB" id="6730379at2759"/>
<comment type="similarity">
    <text evidence="3">Belongs to the DNA2/NAM7 helicase family.</text>
</comment>
<dbReference type="Gene3D" id="2.40.30.270">
    <property type="match status" value="1"/>
</dbReference>
<keyword evidence="7" id="KW-0378">Hydrolase</keyword>
<dbReference type="GO" id="GO:0005524">
    <property type="term" value="F:ATP binding"/>
    <property type="evidence" value="ECO:0007669"/>
    <property type="project" value="UniProtKB-KW"/>
</dbReference>
<dbReference type="SUPFAM" id="SSF52540">
    <property type="entry name" value="P-loop containing nucleoside triphosphate hydrolases"/>
    <property type="match status" value="1"/>
</dbReference>
<evidence type="ECO:0000313" key="15">
    <source>
        <dbReference type="EMBL" id="RSH89002.1"/>
    </source>
</evidence>
<dbReference type="InterPro" id="IPR041677">
    <property type="entry name" value="DNA2/NAM7_AAA_11"/>
</dbReference>
<dbReference type="GO" id="GO:0003723">
    <property type="term" value="F:RNA binding"/>
    <property type="evidence" value="ECO:0007669"/>
    <property type="project" value="InterPro"/>
</dbReference>
<dbReference type="GO" id="GO:0043139">
    <property type="term" value="F:5'-3' DNA helicase activity"/>
    <property type="evidence" value="ECO:0007669"/>
    <property type="project" value="TreeGrafter"/>
</dbReference>
<keyword evidence="9" id="KW-0067">ATP-binding</keyword>
<evidence type="ECO:0000256" key="2">
    <source>
        <dbReference type="ARBA" id="ARBA00004496"/>
    </source>
</evidence>
<comment type="subcellular location">
    <subcellularLocation>
        <location evidence="2">Cytoplasm</location>
    </subcellularLocation>
    <subcellularLocation>
        <location evidence="1">Nucleus</location>
    </subcellularLocation>
</comment>